<evidence type="ECO:0000313" key="2">
    <source>
        <dbReference type="EMBL" id="ORY54423.1"/>
    </source>
</evidence>
<feature type="transmembrane region" description="Helical" evidence="1">
    <location>
        <begin position="119"/>
        <end position="137"/>
    </location>
</feature>
<name>A0A1Y2D576_9FUNG</name>
<reference evidence="2 3" key="1">
    <citation type="submission" date="2016-08" db="EMBL/GenBank/DDBJ databases">
        <title>A Parts List for Fungal Cellulosomes Revealed by Comparative Genomics.</title>
        <authorList>
            <consortium name="DOE Joint Genome Institute"/>
            <person name="Haitjema C.H."/>
            <person name="Gilmore S.P."/>
            <person name="Henske J.K."/>
            <person name="Solomon K.V."/>
            <person name="De Groot R."/>
            <person name="Kuo A."/>
            <person name="Mondo S.J."/>
            <person name="Salamov A.A."/>
            <person name="Labutti K."/>
            <person name="Zhao Z."/>
            <person name="Chiniquy J."/>
            <person name="Barry K."/>
            <person name="Brewer H.M."/>
            <person name="Purvine S.O."/>
            <person name="Wright A.T."/>
            <person name="Boxma B."/>
            <person name="Van Alen T."/>
            <person name="Hackstein J.H."/>
            <person name="Baker S.E."/>
            <person name="Grigoriev I.V."/>
            <person name="O'Malley M.A."/>
        </authorList>
    </citation>
    <scope>NUCLEOTIDE SEQUENCE [LARGE SCALE GENOMIC DNA]</scope>
    <source>
        <strain evidence="2 3">G1</strain>
    </source>
</reference>
<gene>
    <name evidence="2" type="ORF">LY90DRAFT_670028</name>
</gene>
<dbReference type="EMBL" id="MCOG01000085">
    <property type="protein sequence ID" value="ORY54423.1"/>
    <property type="molecule type" value="Genomic_DNA"/>
</dbReference>
<accession>A0A1Y2D576</accession>
<proteinExistence type="predicted"/>
<evidence type="ECO:0000256" key="1">
    <source>
        <dbReference type="SAM" id="Phobius"/>
    </source>
</evidence>
<feature type="transmembrane region" description="Helical" evidence="1">
    <location>
        <begin position="68"/>
        <end position="90"/>
    </location>
</feature>
<organism evidence="2 3">
    <name type="scientific">Neocallimastix californiae</name>
    <dbReference type="NCBI Taxonomy" id="1754190"/>
    <lineage>
        <taxon>Eukaryota</taxon>
        <taxon>Fungi</taxon>
        <taxon>Fungi incertae sedis</taxon>
        <taxon>Chytridiomycota</taxon>
        <taxon>Chytridiomycota incertae sedis</taxon>
        <taxon>Neocallimastigomycetes</taxon>
        <taxon>Neocallimastigales</taxon>
        <taxon>Neocallimastigaceae</taxon>
        <taxon>Neocallimastix</taxon>
    </lineage>
</organism>
<keyword evidence="1" id="KW-0812">Transmembrane</keyword>
<dbReference type="AlphaFoldDB" id="A0A1Y2D576"/>
<keyword evidence="1" id="KW-1133">Transmembrane helix</keyword>
<feature type="transmembrane region" description="Helical" evidence="1">
    <location>
        <begin position="7"/>
        <end position="32"/>
    </location>
</feature>
<keyword evidence="1" id="KW-0472">Membrane</keyword>
<dbReference type="OrthoDB" id="2128074at2759"/>
<dbReference type="Proteomes" id="UP000193920">
    <property type="component" value="Unassembled WGS sequence"/>
</dbReference>
<feature type="transmembrane region" description="Helical" evidence="1">
    <location>
        <begin position="38"/>
        <end position="61"/>
    </location>
</feature>
<keyword evidence="3" id="KW-1185">Reference proteome</keyword>
<sequence length="179" mass="20779">MKLKKPLNYYLLYIFIIIEVVGSISAVIYWIISGSHIINITVMICYLLQIPFGAIGLWSLFIYNRQVLMIYSLVLLVIGFYASLICLYYGNKLETMDCKNRNAYDIKRINSCETAEQSLMANIIFITFSMPCIYLAIKFISVDLYNLVWIFPLNIKNNVTDIDKYVESFKTSTKKKINI</sequence>
<protein>
    <submittedName>
        <fullName evidence="2">Uncharacterized protein</fullName>
    </submittedName>
</protein>
<comment type="caution">
    <text evidence="2">The sequence shown here is derived from an EMBL/GenBank/DDBJ whole genome shotgun (WGS) entry which is preliminary data.</text>
</comment>
<evidence type="ECO:0000313" key="3">
    <source>
        <dbReference type="Proteomes" id="UP000193920"/>
    </source>
</evidence>